<evidence type="ECO:0000256" key="3">
    <source>
        <dbReference type="ARBA" id="ARBA00012206"/>
    </source>
</evidence>
<accession>A0ABS6DTA3</accession>
<evidence type="ECO:0000313" key="11">
    <source>
        <dbReference type="EMBL" id="MBU5335065.1"/>
    </source>
</evidence>
<dbReference type="EMBL" id="JAHLOQ010000002">
    <property type="protein sequence ID" value="MBU5335065.1"/>
    <property type="molecule type" value="Genomic_DNA"/>
</dbReference>
<dbReference type="Proteomes" id="UP001196301">
    <property type="component" value="Unassembled WGS sequence"/>
</dbReference>
<sequence>MSQEQLVNIVTKIVMEKMQQDDDILIPIGVSNRHIHLSREDLDFLFGPGYELTKIKDLKQPGQFAAQEVVTIQGPKGSLEKVRILGPLRNETQIEVSLTDGFKLGVKAPIRESGKLEGTPGIKIIGPKGSVETSKGTIAALRHIHMDPATAQKLDLKDKDIVDVEVKGERKGILGNVLVRVSDKYVLEMHVDTDEANACCLKNGDLVKISRK</sequence>
<keyword evidence="6" id="KW-0479">Metal-binding</keyword>
<dbReference type="PANTHER" id="PTHR39453">
    <property type="entry name" value="PHOSPHATE PROPANOYLTRANSFERASE"/>
    <property type="match status" value="1"/>
</dbReference>
<dbReference type="NCBIfam" id="NF011652">
    <property type="entry name" value="PRK15070.1"/>
    <property type="match status" value="1"/>
</dbReference>
<name>A0ABS6DTA3_9FIRM</name>
<evidence type="ECO:0000256" key="7">
    <source>
        <dbReference type="ARBA" id="ARBA00022833"/>
    </source>
</evidence>
<dbReference type="PIRSF" id="PIRSF010130">
    <property type="entry name" value="PduL"/>
    <property type="match status" value="1"/>
</dbReference>
<evidence type="ECO:0000256" key="8">
    <source>
        <dbReference type="ARBA" id="ARBA00023315"/>
    </source>
</evidence>
<gene>
    <name evidence="11" type="ORF">KQI20_01310</name>
</gene>
<comment type="cofactor">
    <cofactor evidence="1">
        <name>Zn(2+)</name>
        <dbReference type="ChEBI" id="CHEBI:29105"/>
    </cofactor>
</comment>
<evidence type="ECO:0000256" key="4">
    <source>
        <dbReference type="ARBA" id="ARBA00020837"/>
    </source>
</evidence>
<keyword evidence="5 10" id="KW-0808">Transferase</keyword>
<comment type="function">
    <text evidence="10">Involved in 1,2-propanediol (1,2-PD) degradation by catalyzing the conversion of propanoyl-CoA to propanoyl-phosphate.</text>
</comment>
<comment type="pathway">
    <text evidence="10">Polyol metabolism; 1,2-propanediol degradation.</text>
</comment>
<evidence type="ECO:0000256" key="5">
    <source>
        <dbReference type="ARBA" id="ARBA00022679"/>
    </source>
</evidence>
<evidence type="ECO:0000313" key="12">
    <source>
        <dbReference type="Proteomes" id="UP001196301"/>
    </source>
</evidence>
<dbReference type="Pfam" id="PF06130">
    <property type="entry name" value="PTAC"/>
    <property type="match status" value="1"/>
</dbReference>
<evidence type="ECO:0000256" key="2">
    <source>
        <dbReference type="ARBA" id="ARBA00007342"/>
    </source>
</evidence>
<evidence type="ECO:0000256" key="9">
    <source>
        <dbReference type="ARBA" id="ARBA00047589"/>
    </source>
</evidence>
<dbReference type="InterPro" id="IPR008300">
    <property type="entry name" value="PTAC"/>
</dbReference>
<proteinExistence type="inferred from homology"/>
<comment type="catalytic activity">
    <reaction evidence="9 10">
        <text>propanoyl-CoA + phosphate = propanoyl phosphate + CoA</text>
        <dbReference type="Rhea" id="RHEA:28046"/>
        <dbReference type="ChEBI" id="CHEBI:43474"/>
        <dbReference type="ChEBI" id="CHEBI:57287"/>
        <dbReference type="ChEBI" id="CHEBI:57392"/>
        <dbReference type="ChEBI" id="CHEBI:58933"/>
        <dbReference type="EC" id="2.3.1.222"/>
    </reaction>
</comment>
<dbReference type="RefSeq" id="WP_216568291.1">
    <property type="nucleotide sequence ID" value="NZ_JAHLOQ010000002.1"/>
</dbReference>
<organism evidence="11 12">
    <name type="scientific">Intestinibacter bartlettii</name>
    <dbReference type="NCBI Taxonomy" id="261299"/>
    <lineage>
        <taxon>Bacteria</taxon>
        <taxon>Bacillati</taxon>
        <taxon>Bacillota</taxon>
        <taxon>Clostridia</taxon>
        <taxon>Peptostreptococcales</taxon>
        <taxon>Peptostreptococcaceae</taxon>
        <taxon>Intestinibacter</taxon>
    </lineage>
</organism>
<evidence type="ECO:0000256" key="6">
    <source>
        <dbReference type="ARBA" id="ARBA00022723"/>
    </source>
</evidence>
<evidence type="ECO:0000256" key="10">
    <source>
        <dbReference type="PIRNR" id="PIRNR010130"/>
    </source>
</evidence>
<keyword evidence="12" id="KW-1185">Reference proteome</keyword>
<dbReference type="EC" id="2.3.1.222" evidence="3 10"/>
<protein>
    <recommendedName>
        <fullName evidence="4 10">Phosphate propanoyltransferase</fullName>
        <ecNumber evidence="3 10">2.3.1.222</ecNumber>
    </recommendedName>
</protein>
<keyword evidence="8 10" id="KW-0012">Acyltransferase</keyword>
<evidence type="ECO:0000256" key="1">
    <source>
        <dbReference type="ARBA" id="ARBA00001947"/>
    </source>
</evidence>
<comment type="similarity">
    <text evidence="2 10">Belongs to the PduL family.</text>
</comment>
<reference evidence="11 12" key="1">
    <citation type="submission" date="2021-06" db="EMBL/GenBank/DDBJ databases">
        <authorList>
            <person name="Sun Q."/>
            <person name="Li D."/>
        </authorList>
    </citation>
    <scope>NUCLEOTIDE SEQUENCE [LARGE SCALE GENOMIC DNA]</scope>
    <source>
        <strain evidence="11 12">N19</strain>
    </source>
</reference>
<keyword evidence="7" id="KW-0862">Zinc</keyword>
<comment type="caution">
    <text evidence="11">The sequence shown here is derived from an EMBL/GenBank/DDBJ whole genome shotgun (WGS) entry which is preliminary data.</text>
</comment>
<dbReference type="PANTHER" id="PTHR39453:SF1">
    <property type="entry name" value="PHOSPHATE PROPANOYLTRANSFERASE"/>
    <property type="match status" value="1"/>
</dbReference>